<dbReference type="AlphaFoldDB" id="A0A0F3GMA8"/>
<dbReference type="PROSITE" id="PS51257">
    <property type="entry name" value="PROKAR_LIPOPROTEIN"/>
    <property type="match status" value="1"/>
</dbReference>
<keyword evidence="1" id="KW-1133">Transmembrane helix</keyword>
<evidence type="ECO:0000256" key="1">
    <source>
        <dbReference type="SAM" id="Phobius"/>
    </source>
</evidence>
<organism evidence="2 3">
    <name type="scientific">Candidatus Magnetobacterium bavaricum</name>
    <dbReference type="NCBI Taxonomy" id="29290"/>
    <lineage>
        <taxon>Bacteria</taxon>
        <taxon>Pseudomonadati</taxon>
        <taxon>Nitrospirota</taxon>
        <taxon>Thermodesulfovibrionia</taxon>
        <taxon>Thermodesulfovibrionales</taxon>
        <taxon>Candidatus Magnetobacteriaceae</taxon>
        <taxon>Candidatus Magnetobacterium</taxon>
    </lineage>
</organism>
<dbReference type="Proteomes" id="UP000033423">
    <property type="component" value="Unassembled WGS sequence"/>
</dbReference>
<evidence type="ECO:0000313" key="3">
    <source>
        <dbReference type="Proteomes" id="UP000033423"/>
    </source>
</evidence>
<gene>
    <name evidence="2" type="ORF">MBAV_004746</name>
</gene>
<feature type="transmembrane region" description="Helical" evidence="1">
    <location>
        <begin position="20"/>
        <end position="41"/>
    </location>
</feature>
<keyword evidence="1" id="KW-0472">Membrane</keyword>
<keyword evidence="1" id="KW-0812">Transmembrane</keyword>
<evidence type="ECO:0000313" key="2">
    <source>
        <dbReference type="EMBL" id="KJU83060.1"/>
    </source>
</evidence>
<proteinExistence type="predicted"/>
<name>A0A0F3GMA8_9BACT</name>
<dbReference type="EMBL" id="LACI01002061">
    <property type="protein sequence ID" value="KJU83060.1"/>
    <property type="molecule type" value="Genomic_DNA"/>
</dbReference>
<reference evidence="2 3" key="1">
    <citation type="submission" date="2015-02" db="EMBL/GenBank/DDBJ databases">
        <title>Single-cell genomics of uncultivated deep-branching MTB reveals a conserved set of magnetosome genes.</title>
        <authorList>
            <person name="Kolinko S."/>
            <person name="Richter M."/>
            <person name="Glockner F.O."/>
            <person name="Brachmann A."/>
            <person name="Schuler D."/>
        </authorList>
    </citation>
    <scope>NUCLEOTIDE SEQUENCE [LARGE SCALE GENOMIC DNA]</scope>
    <source>
        <strain evidence="2">TM-1</strain>
    </source>
</reference>
<protein>
    <submittedName>
        <fullName evidence="2">Uncharacterized protein</fullName>
    </submittedName>
</protein>
<accession>A0A0F3GMA8</accession>
<comment type="caution">
    <text evidence="2">The sequence shown here is derived from an EMBL/GenBank/DDBJ whole genome shotgun (WGS) entry which is preliminary data.</text>
</comment>
<sequence length="54" mass="6258">MLPGLVRSLWRWGLLRRCWAASFLSISGGYGCWVGSLLYCLDYLLRDSLRWTSC</sequence>
<keyword evidence="3" id="KW-1185">Reference proteome</keyword>